<dbReference type="InterPro" id="IPR025293">
    <property type="entry name" value="YfiR/HmsC-like"/>
</dbReference>
<protein>
    <submittedName>
        <fullName evidence="2">YfiR family protein</fullName>
    </submittedName>
</protein>
<dbReference type="Pfam" id="PF13689">
    <property type="entry name" value="DUF4154"/>
    <property type="match status" value="1"/>
</dbReference>
<proteinExistence type="predicted"/>
<reference evidence="2 3" key="1">
    <citation type="submission" date="2020-05" db="EMBL/GenBank/DDBJ databases">
        <title>Complete genome sequence of Alicycliphilus denitrificans DP3.</title>
        <authorList>
            <person name="Chen X."/>
        </authorList>
    </citation>
    <scope>NUCLEOTIDE SEQUENCE [LARGE SCALE GENOMIC DNA]</scope>
    <source>
        <strain evidence="2 3">DP3</strain>
    </source>
</reference>
<feature type="chain" id="PRO_5032529798" evidence="1">
    <location>
        <begin position="20"/>
        <end position="173"/>
    </location>
</feature>
<name>A0A859A0S5_9BURK</name>
<accession>A0A859A0S5</accession>
<dbReference type="AlphaFoldDB" id="A0A859A0S5"/>
<evidence type="ECO:0000313" key="2">
    <source>
        <dbReference type="EMBL" id="QKD46351.1"/>
    </source>
</evidence>
<dbReference type="EMBL" id="CP051298">
    <property type="protein sequence ID" value="QKD46351.1"/>
    <property type="molecule type" value="Genomic_DNA"/>
</dbReference>
<evidence type="ECO:0000313" key="3">
    <source>
        <dbReference type="Proteomes" id="UP000500755"/>
    </source>
</evidence>
<evidence type="ECO:0000256" key="1">
    <source>
        <dbReference type="SAM" id="SignalP"/>
    </source>
</evidence>
<organism evidence="2 3">
    <name type="scientific">Alicycliphilus denitrificans</name>
    <dbReference type="NCBI Taxonomy" id="179636"/>
    <lineage>
        <taxon>Bacteria</taxon>
        <taxon>Pseudomonadati</taxon>
        <taxon>Pseudomonadota</taxon>
        <taxon>Betaproteobacteria</taxon>
        <taxon>Burkholderiales</taxon>
        <taxon>Comamonadaceae</taxon>
        <taxon>Alicycliphilus</taxon>
    </lineage>
</organism>
<keyword evidence="1" id="KW-0732">Signal</keyword>
<dbReference type="Proteomes" id="UP000500755">
    <property type="component" value="Chromosome"/>
</dbReference>
<gene>
    <name evidence="2" type="ORF">HF896_16395</name>
</gene>
<dbReference type="RefSeq" id="WP_013520013.1">
    <property type="nucleotide sequence ID" value="NZ_CP051298.1"/>
</dbReference>
<sequence length="173" mass="18898">MRALAALCALWLAAGAARAQEIVTDEKSQAVAKTVLGILGYTRWPSAPQTVRLCVVGPTEYADELLKGGLLPGDRRVQVRRMRLDDSELLSQCDGVYAGMLDDAAWRQLRARLESQPLLSISERQELCLIGCMFCLDVREGGVAFETNLDSVARSGVRVNPRVLQLARRKGGA</sequence>
<feature type="signal peptide" evidence="1">
    <location>
        <begin position="1"/>
        <end position="19"/>
    </location>
</feature>
<dbReference type="OMA" id="LSYARWP"/>